<comment type="subcellular location">
    <subcellularLocation>
        <location evidence="1">Plastid</location>
        <location evidence="1">Chloroplast thylakoid membrane</location>
        <topology evidence="1">Peripheral membrane protein</topology>
        <orientation evidence="1">Lumenal side</orientation>
    </subcellularLocation>
</comment>
<comment type="caution">
    <text evidence="9">The sequence shown here is derived from an EMBL/GenBank/DDBJ whole genome shotgun (WGS) entry which is preliminary data.</text>
</comment>
<evidence type="ECO:0000256" key="4">
    <source>
        <dbReference type="ARBA" id="ARBA00022531"/>
    </source>
</evidence>
<keyword evidence="6" id="KW-0603">Photosystem I</keyword>
<dbReference type="InterPro" id="IPR008796">
    <property type="entry name" value="PSAN"/>
</dbReference>
<accession>A0A540M789</accession>
<evidence type="ECO:0000256" key="5">
    <source>
        <dbReference type="ARBA" id="ARBA00022640"/>
    </source>
</evidence>
<dbReference type="PANTHER" id="PTHR36814">
    <property type="entry name" value="PHOTOSYSTEM I REACTION CENTER SUBUNIT N, CHLOROPLASTIC"/>
    <property type="match status" value="1"/>
</dbReference>
<gene>
    <name evidence="9" type="ORF">C1H46_019821</name>
</gene>
<dbReference type="Proteomes" id="UP000315295">
    <property type="component" value="Unassembled WGS sequence"/>
</dbReference>
<evidence type="ECO:0000313" key="9">
    <source>
        <dbReference type="EMBL" id="TQD94576.1"/>
    </source>
</evidence>
<keyword evidence="8" id="KW-0472">Membrane</keyword>
<dbReference type="Gene3D" id="1.20.5.740">
    <property type="entry name" value="Single helix bin"/>
    <property type="match status" value="1"/>
</dbReference>
<dbReference type="EMBL" id="VIEB01000340">
    <property type="protein sequence ID" value="TQD94576.1"/>
    <property type="molecule type" value="Genomic_DNA"/>
</dbReference>
<dbReference type="PANTHER" id="PTHR36814:SF1">
    <property type="entry name" value="PHOTOSYSTEM I REACTION CENTER SUBUNIT N, CHLOROPLASTIC"/>
    <property type="match status" value="1"/>
</dbReference>
<evidence type="ECO:0000256" key="6">
    <source>
        <dbReference type="ARBA" id="ARBA00022836"/>
    </source>
</evidence>
<dbReference type="GO" id="GO:0016705">
    <property type="term" value="F:oxidoreductase activity, acting on paired donors, with incorporation or reduction of molecular oxygen"/>
    <property type="evidence" value="ECO:0007669"/>
    <property type="project" value="InterPro"/>
</dbReference>
<keyword evidence="4" id="KW-0602">Photosynthesis</keyword>
<evidence type="ECO:0000313" key="10">
    <source>
        <dbReference type="Proteomes" id="UP000315295"/>
    </source>
</evidence>
<evidence type="ECO:0000256" key="2">
    <source>
        <dbReference type="ARBA" id="ARBA00010661"/>
    </source>
</evidence>
<dbReference type="Gene3D" id="1.10.630.10">
    <property type="entry name" value="Cytochrome P450"/>
    <property type="match status" value="1"/>
</dbReference>
<keyword evidence="3" id="KW-0150">Chloroplast</keyword>
<dbReference type="GO" id="GO:0030093">
    <property type="term" value="C:chloroplast photosystem I"/>
    <property type="evidence" value="ECO:0007669"/>
    <property type="project" value="TreeGrafter"/>
</dbReference>
<dbReference type="Pfam" id="PF05479">
    <property type="entry name" value="PsaN"/>
    <property type="match status" value="1"/>
</dbReference>
<reference evidence="9 10" key="1">
    <citation type="journal article" date="2019" name="G3 (Bethesda)">
        <title>Sequencing of a Wild Apple (Malus baccata) Genome Unravels the Differences Between Cultivated and Wild Apple Species Regarding Disease Resistance and Cold Tolerance.</title>
        <authorList>
            <person name="Chen X."/>
        </authorList>
    </citation>
    <scope>NUCLEOTIDE SEQUENCE [LARGE SCALE GENOMIC DNA]</scope>
    <source>
        <strain evidence="10">cv. Shandingzi</strain>
        <tissue evidence="9">Leaves</tissue>
    </source>
</reference>
<dbReference type="GO" id="GO:0020037">
    <property type="term" value="F:heme binding"/>
    <property type="evidence" value="ECO:0007669"/>
    <property type="project" value="InterPro"/>
</dbReference>
<evidence type="ECO:0000256" key="3">
    <source>
        <dbReference type="ARBA" id="ARBA00022528"/>
    </source>
</evidence>
<evidence type="ECO:0000256" key="1">
    <source>
        <dbReference type="ARBA" id="ARBA00004622"/>
    </source>
</evidence>
<organism evidence="9 10">
    <name type="scientific">Malus baccata</name>
    <name type="common">Siberian crab apple</name>
    <name type="synonym">Pyrus baccata</name>
    <dbReference type="NCBI Taxonomy" id="106549"/>
    <lineage>
        <taxon>Eukaryota</taxon>
        <taxon>Viridiplantae</taxon>
        <taxon>Streptophyta</taxon>
        <taxon>Embryophyta</taxon>
        <taxon>Tracheophyta</taxon>
        <taxon>Spermatophyta</taxon>
        <taxon>Magnoliopsida</taxon>
        <taxon>eudicotyledons</taxon>
        <taxon>Gunneridae</taxon>
        <taxon>Pentapetalae</taxon>
        <taxon>rosids</taxon>
        <taxon>fabids</taxon>
        <taxon>Rosales</taxon>
        <taxon>Rosaceae</taxon>
        <taxon>Amygdaloideae</taxon>
        <taxon>Maleae</taxon>
        <taxon>Malus</taxon>
    </lineage>
</organism>
<dbReference type="AlphaFoldDB" id="A0A540M789"/>
<dbReference type="STRING" id="106549.A0A540M789"/>
<proteinExistence type="inferred from homology"/>
<protein>
    <submittedName>
        <fullName evidence="9">Uncharacterized protein</fullName>
    </submittedName>
</protein>
<dbReference type="InterPro" id="IPR036396">
    <property type="entry name" value="Cyt_P450_sf"/>
</dbReference>
<dbReference type="GO" id="GO:0005506">
    <property type="term" value="F:iron ion binding"/>
    <property type="evidence" value="ECO:0007669"/>
    <property type="project" value="InterPro"/>
</dbReference>
<keyword evidence="7" id="KW-0793">Thylakoid</keyword>
<dbReference type="GO" id="GO:0015979">
    <property type="term" value="P:photosynthesis"/>
    <property type="evidence" value="ECO:0007669"/>
    <property type="project" value="UniProtKB-KW"/>
</dbReference>
<evidence type="ECO:0000256" key="7">
    <source>
        <dbReference type="ARBA" id="ARBA00023078"/>
    </source>
</evidence>
<keyword evidence="10" id="KW-1185">Reference proteome</keyword>
<comment type="similarity">
    <text evidence="2">Belongs to the psaN family.</text>
</comment>
<sequence length="214" mass="23503">MAAMNSSVLAYNYAVSGAGRSELAKAKTTCMLSVELAAQTKIVAIRAQQPSTQNSQAAAGRKDVMPSLEEVAFTTVSSNSAANADVIDDYLEKCKANKPLPLKNIPGDYSIPFKYQSTVLFDFSKVENNDIFTGTYLPSLELTDDYRILSYLDPSELKHDKLKRVIFYLLKSSCDSILPEFHLSFNLHSLPGDYGLPFLGPISNPESCLEEPCI</sequence>
<dbReference type="GO" id="GO:0004497">
    <property type="term" value="F:monooxygenase activity"/>
    <property type="evidence" value="ECO:0007669"/>
    <property type="project" value="InterPro"/>
</dbReference>
<keyword evidence="5" id="KW-0934">Plastid</keyword>
<evidence type="ECO:0000256" key="8">
    <source>
        <dbReference type="ARBA" id="ARBA00023136"/>
    </source>
</evidence>
<name>A0A540M789_MALBA</name>